<dbReference type="InterPro" id="IPR050557">
    <property type="entry name" value="RTX_toxin/Mannuronan_C5-epim"/>
</dbReference>
<evidence type="ECO:0000313" key="3">
    <source>
        <dbReference type="EMBL" id="MBC1304185.1"/>
    </source>
</evidence>
<dbReference type="SUPFAM" id="SSF51120">
    <property type="entry name" value="beta-Roll"/>
    <property type="match status" value="2"/>
</dbReference>
<dbReference type="Gene3D" id="2.150.10.10">
    <property type="entry name" value="Serralysin-like metalloprotease, C-terminal"/>
    <property type="match status" value="2"/>
</dbReference>
<accession>A0ABR6SCR3</accession>
<dbReference type="PROSITE" id="PS00330">
    <property type="entry name" value="HEMOLYSIN_CALCIUM"/>
    <property type="match status" value="4"/>
</dbReference>
<dbReference type="PRINTS" id="PR00313">
    <property type="entry name" value="CABNDNGRPT"/>
</dbReference>
<organism evidence="3 4">
    <name type="scientific">Trichormus variabilis N2B</name>
    <dbReference type="NCBI Taxonomy" id="2681315"/>
    <lineage>
        <taxon>Bacteria</taxon>
        <taxon>Bacillati</taxon>
        <taxon>Cyanobacteriota</taxon>
        <taxon>Cyanophyceae</taxon>
        <taxon>Nostocales</taxon>
        <taxon>Nostocaceae</taxon>
        <taxon>Trichormus</taxon>
    </lineage>
</organism>
<dbReference type="EMBL" id="JACKZP010000093">
    <property type="protein sequence ID" value="MBC1304185.1"/>
    <property type="molecule type" value="Genomic_DNA"/>
</dbReference>
<evidence type="ECO:0000256" key="2">
    <source>
        <dbReference type="ARBA" id="ARBA00022525"/>
    </source>
</evidence>
<proteinExistence type="predicted"/>
<dbReference type="Pfam" id="PF00353">
    <property type="entry name" value="HemolysinCabind"/>
    <property type="match status" value="2"/>
</dbReference>
<comment type="subcellular location">
    <subcellularLocation>
        <location evidence="1">Secreted</location>
    </subcellularLocation>
</comment>
<comment type="caution">
    <text evidence="3">The sequence shown here is derived from an EMBL/GenBank/DDBJ whole genome shotgun (WGS) entry which is preliminary data.</text>
</comment>
<dbReference type="RefSeq" id="WP_011319893.1">
    <property type="nucleotide sequence ID" value="NZ_JACKZP010000093.1"/>
</dbReference>
<dbReference type="PANTHER" id="PTHR38340:SF1">
    <property type="entry name" value="S-LAYER PROTEIN"/>
    <property type="match status" value="1"/>
</dbReference>
<name>A0ABR6SCR3_ANAVA</name>
<evidence type="ECO:0000313" key="4">
    <source>
        <dbReference type="Proteomes" id="UP000570851"/>
    </source>
</evidence>
<dbReference type="InterPro" id="IPR011049">
    <property type="entry name" value="Serralysin-like_metalloprot_C"/>
</dbReference>
<dbReference type="Proteomes" id="UP000570851">
    <property type="component" value="Unassembled WGS sequence"/>
</dbReference>
<keyword evidence="2" id="KW-0964">Secreted</keyword>
<keyword evidence="4" id="KW-1185">Reference proteome</keyword>
<evidence type="ECO:0000256" key="1">
    <source>
        <dbReference type="ARBA" id="ARBA00004613"/>
    </source>
</evidence>
<reference evidence="3 4" key="1">
    <citation type="submission" date="2019-11" db="EMBL/GenBank/DDBJ databases">
        <title>Comparison of genomes from free-living endosymbiotic cyanobacteria isolated from Azolla.</title>
        <authorList>
            <person name="Thiel T."/>
            <person name="Pratte B."/>
        </authorList>
    </citation>
    <scope>NUCLEOTIDE SEQUENCE [LARGE SCALE GENOMIC DNA]</scope>
    <source>
        <strain evidence="3 4">N2B</strain>
    </source>
</reference>
<sequence>MSAIQLSSILNNNVYTENFNTLRTSGNATWVNDSTINGWYTARTGTGTQISTTNGSTSTGNLYSFGTVGSTDRALGSIGSSGSSAGSFFWGVRLVNNTNITLDFLKISYVGEQWRNSGAGAQTVDFQYQVGATSITGGTWIDANNLDFTSPVTGGTATALDGNAAANRTSISGKISGLNLAPGQEIWLRWRDIDHTGSDHGLAIDDFSLSFGTFGTNGNDTLQGDDSEDYIDGLAGNDIITGLKGDDILIGGGGNDQFILNAGDGTDTITDFGGAGTRFNPSSSIRAEMDLLKFQGAGMTAQNMLLTQNGANLEITFEGVANTKVILQNFQMQNLNNFREPLLSQPKIGNILFEGDGNTIQDVYDVYTATQTDRTNFKNNAVTFLNDLDNYYVGLNGSNDVINGQGGNDTIDGLSGNDILRGGDGNDILIGGLGNDILVGGSGNDLFVLQAKGGTDIIKDFVDGQDLIGLAGGLTFGQLTITQGTGVDINNTLIRITSTNELIGILNGVVSSNITVSDFTAFT</sequence>
<gene>
    <name evidence="3" type="ORF">GNE12_19930</name>
</gene>
<dbReference type="InterPro" id="IPR001343">
    <property type="entry name" value="Hemolysn_Ca-bd"/>
</dbReference>
<dbReference type="GeneID" id="77058214"/>
<dbReference type="InterPro" id="IPR018511">
    <property type="entry name" value="Hemolysin-typ_Ca-bd_CS"/>
</dbReference>
<dbReference type="PANTHER" id="PTHR38340">
    <property type="entry name" value="S-LAYER PROTEIN"/>
    <property type="match status" value="1"/>
</dbReference>
<protein>
    <submittedName>
        <fullName evidence="3">Hemolysin-type calcium-binding protein</fullName>
    </submittedName>
</protein>